<dbReference type="RefSeq" id="WP_077242821.1">
    <property type="nucleotide sequence ID" value="NZ_FXTS01000001.1"/>
</dbReference>
<dbReference type="GO" id="GO:0006105">
    <property type="term" value="P:succinate metabolic process"/>
    <property type="evidence" value="ECO:0007669"/>
    <property type="project" value="TreeGrafter"/>
</dbReference>
<keyword evidence="7" id="KW-1185">Reference proteome</keyword>
<proteinExistence type="inferred from homology"/>
<evidence type="ECO:0000256" key="2">
    <source>
        <dbReference type="ARBA" id="ARBA00008571"/>
    </source>
</evidence>
<sequence length="92" mass="11238">MGIEEEVKRLQWQSRRGMWELDLMLVPFVRDCFQGLDKEDRQRYEQLLECEDQDLFVWLMQRDLPEEPEYRVILEKIIAYAEHGDLSNFKSL</sequence>
<dbReference type="Gene3D" id="1.10.150.250">
    <property type="entry name" value="Flavinator of succinate dehydrogenase"/>
    <property type="match status" value="1"/>
</dbReference>
<keyword evidence="4" id="KW-0963">Cytoplasm</keyword>
<evidence type="ECO:0000256" key="5">
    <source>
        <dbReference type="ARBA" id="ARBA00023186"/>
    </source>
</evidence>
<comment type="subcellular location">
    <subcellularLocation>
        <location evidence="1">Cytoplasm</location>
    </subcellularLocation>
</comment>
<dbReference type="PANTHER" id="PTHR39585">
    <property type="entry name" value="FAD ASSEMBLY FACTOR SDHE"/>
    <property type="match status" value="1"/>
</dbReference>
<dbReference type="EMBL" id="MTSD02000001">
    <property type="protein sequence ID" value="OOV88387.1"/>
    <property type="molecule type" value="Genomic_DNA"/>
</dbReference>
<dbReference type="Proteomes" id="UP000190064">
    <property type="component" value="Unassembled WGS sequence"/>
</dbReference>
<protein>
    <recommendedName>
        <fullName evidence="3">FAD assembly factor SdhE</fullName>
    </recommendedName>
</protein>
<accession>A0A1T1HF97</accession>
<dbReference type="PANTHER" id="PTHR39585:SF1">
    <property type="entry name" value="FAD ASSEMBLY FACTOR SDHE"/>
    <property type="match status" value="1"/>
</dbReference>
<evidence type="ECO:0000256" key="3">
    <source>
        <dbReference type="ARBA" id="ARBA00019418"/>
    </source>
</evidence>
<reference evidence="6" key="1">
    <citation type="submission" date="2017-02" db="EMBL/GenBank/DDBJ databases">
        <title>Draft Genome Sequence of the Salt Water Bacterium Oceanospirillum linum ATCC 11336.</title>
        <authorList>
            <person name="Trachtenberg A.M."/>
            <person name="Carney J.G."/>
            <person name="Linnane J.D."/>
            <person name="Rheaume B.A."/>
            <person name="Pitts N.L."/>
            <person name="Mykles D.L."/>
            <person name="Maclea K.S."/>
        </authorList>
    </citation>
    <scope>NUCLEOTIDE SEQUENCE [LARGE SCALE GENOMIC DNA]</scope>
    <source>
        <strain evidence="6">ATCC 11336</strain>
    </source>
</reference>
<dbReference type="GO" id="GO:0005737">
    <property type="term" value="C:cytoplasm"/>
    <property type="evidence" value="ECO:0007669"/>
    <property type="project" value="UniProtKB-SubCell"/>
</dbReference>
<evidence type="ECO:0000256" key="4">
    <source>
        <dbReference type="ARBA" id="ARBA00022490"/>
    </source>
</evidence>
<name>A0A1T1HF97_OCELI</name>
<organism evidence="6 7">
    <name type="scientific">Oceanospirillum linum</name>
    <dbReference type="NCBI Taxonomy" id="966"/>
    <lineage>
        <taxon>Bacteria</taxon>
        <taxon>Pseudomonadati</taxon>
        <taxon>Pseudomonadota</taxon>
        <taxon>Gammaproteobacteria</taxon>
        <taxon>Oceanospirillales</taxon>
        <taxon>Oceanospirillaceae</taxon>
        <taxon>Oceanospirillum</taxon>
    </lineage>
</organism>
<dbReference type="AlphaFoldDB" id="A0A1T1HF97"/>
<dbReference type="InterPro" id="IPR050531">
    <property type="entry name" value="SdhE_FAD_assembly_factor"/>
</dbReference>
<dbReference type="InterPro" id="IPR005631">
    <property type="entry name" value="SDH"/>
</dbReference>
<evidence type="ECO:0000256" key="1">
    <source>
        <dbReference type="ARBA" id="ARBA00004496"/>
    </source>
</evidence>
<dbReference type="SUPFAM" id="SSF109910">
    <property type="entry name" value="YgfY-like"/>
    <property type="match status" value="1"/>
</dbReference>
<dbReference type="InterPro" id="IPR036714">
    <property type="entry name" value="SDH_sf"/>
</dbReference>
<gene>
    <name evidence="6" type="ORF">BTA35_0202425</name>
</gene>
<keyword evidence="5" id="KW-0143">Chaperone</keyword>
<comment type="similarity">
    <text evidence="2">Belongs to the SdhE FAD assembly factor family.</text>
</comment>
<evidence type="ECO:0000313" key="7">
    <source>
        <dbReference type="Proteomes" id="UP000190064"/>
    </source>
</evidence>
<comment type="caution">
    <text evidence="6">The sequence shown here is derived from an EMBL/GenBank/DDBJ whole genome shotgun (WGS) entry which is preliminary data.</text>
</comment>
<dbReference type="Pfam" id="PF03937">
    <property type="entry name" value="Sdh5"/>
    <property type="match status" value="1"/>
</dbReference>
<dbReference type="STRING" id="966.BTA35_0202425"/>
<evidence type="ECO:0000313" key="6">
    <source>
        <dbReference type="EMBL" id="OOV88387.1"/>
    </source>
</evidence>